<feature type="domain" description="Chalcone/stilbene synthase N-terminal" evidence="1">
    <location>
        <begin position="8"/>
        <end position="67"/>
    </location>
</feature>
<dbReference type="InterPro" id="IPR016039">
    <property type="entry name" value="Thiolase-like"/>
</dbReference>
<protein>
    <recommendedName>
        <fullName evidence="1">Chalcone/stilbene synthase N-terminal domain-containing protein</fullName>
    </recommendedName>
</protein>
<evidence type="ECO:0000313" key="3">
    <source>
        <dbReference type="Proteomes" id="UP000636709"/>
    </source>
</evidence>
<dbReference type="InterPro" id="IPR011141">
    <property type="entry name" value="Polyketide_synthase_type-III"/>
</dbReference>
<accession>A0A835B1I4</accession>
<dbReference type="InterPro" id="IPR001099">
    <property type="entry name" value="Chalcone/stilbene_synt_N"/>
</dbReference>
<comment type="caution">
    <text evidence="2">The sequence shown here is derived from an EMBL/GenBank/DDBJ whole genome shotgun (WGS) entry which is preliminary data.</text>
</comment>
<dbReference type="Proteomes" id="UP000636709">
    <property type="component" value="Unassembled WGS sequence"/>
</dbReference>
<dbReference type="Gene3D" id="3.40.47.10">
    <property type="match status" value="1"/>
</dbReference>
<keyword evidence="3" id="KW-1185">Reference proteome</keyword>
<evidence type="ECO:0000313" key="2">
    <source>
        <dbReference type="EMBL" id="KAF8674778.1"/>
    </source>
</evidence>
<organism evidence="2 3">
    <name type="scientific">Digitaria exilis</name>
    <dbReference type="NCBI Taxonomy" id="1010633"/>
    <lineage>
        <taxon>Eukaryota</taxon>
        <taxon>Viridiplantae</taxon>
        <taxon>Streptophyta</taxon>
        <taxon>Embryophyta</taxon>
        <taxon>Tracheophyta</taxon>
        <taxon>Spermatophyta</taxon>
        <taxon>Magnoliopsida</taxon>
        <taxon>Liliopsida</taxon>
        <taxon>Poales</taxon>
        <taxon>Poaceae</taxon>
        <taxon>PACMAD clade</taxon>
        <taxon>Panicoideae</taxon>
        <taxon>Panicodae</taxon>
        <taxon>Paniceae</taxon>
        <taxon>Anthephorinae</taxon>
        <taxon>Digitaria</taxon>
    </lineage>
</organism>
<proteinExistence type="predicted"/>
<dbReference type="Pfam" id="PF00195">
    <property type="entry name" value="Chal_sti_synt_N"/>
    <property type="match status" value="1"/>
</dbReference>
<dbReference type="AlphaFoldDB" id="A0A835B1I4"/>
<name>A0A835B1I4_9POAL</name>
<dbReference type="GO" id="GO:0016747">
    <property type="term" value="F:acyltransferase activity, transferring groups other than amino-acyl groups"/>
    <property type="evidence" value="ECO:0007669"/>
    <property type="project" value="InterPro"/>
</dbReference>
<dbReference type="SUPFAM" id="SSF53901">
    <property type="entry name" value="Thiolase-like"/>
    <property type="match status" value="1"/>
</dbReference>
<dbReference type="PANTHER" id="PTHR11877:SF55">
    <property type="entry name" value="CHALCONE SYNTHASE 8"/>
    <property type="match status" value="1"/>
</dbReference>
<dbReference type="PANTHER" id="PTHR11877">
    <property type="entry name" value="HYDROXYMETHYLGLUTARYL-COA SYNTHASE"/>
    <property type="match status" value="1"/>
</dbReference>
<sequence length="68" mass="7647">MAAKVTVEEVRKAQRAEGPATVLAIGTATPPNCMYQADYADYYFRVTKSEHLTDLEEKFKRICAYATL</sequence>
<dbReference type="EMBL" id="JACEFO010002196">
    <property type="protein sequence ID" value="KAF8674778.1"/>
    <property type="molecule type" value="Genomic_DNA"/>
</dbReference>
<dbReference type="OrthoDB" id="1500228at2759"/>
<dbReference type="GO" id="GO:0030639">
    <property type="term" value="P:polyketide biosynthetic process"/>
    <property type="evidence" value="ECO:0007669"/>
    <property type="project" value="TreeGrafter"/>
</dbReference>
<reference evidence="2" key="1">
    <citation type="submission" date="2020-07" db="EMBL/GenBank/DDBJ databases">
        <title>Genome sequence and genetic diversity analysis of an under-domesticated orphan crop, white fonio (Digitaria exilis).</title>
        <authorList>
            <person name="Bennetzen J.L."/>
            <person name="Chen S."/>
            <person name="Ma X."/>
            <person name="Wang X."/>
            <person name="Yssel A.E.J."/>
            <person name="Chaluvadi S.R."/>
            <person name="Johnson M."/>
            <person name="Gangashetty P."/>
            <person name="Hamidou F."/>
            <person name="Sanogo M.D."/>
            <person name="Zwaenepoel A."/>
            <person name="Wallace J."/>
            <person name="Van De Peer Y."/>
            <person name="Van Deynze A."/>
        </authorList>
    </citation>
    <scope>NUCLEOTIDE SEQUENCE</scope>
    <source>
        <tissue evidence="2">Leaves</tissue>
    </source>
</reference>
<dbReference type="Gramene" id="Dexi7B01G0002400.1">
    <property type="protein sequence ID" value="Dexi7B01G0002400.1:cds"/>
    <property type="gene ID" value="Dexi7B01G0002400"/>
</dbReference>
<evidence type="ECO:0000259" key="1">
    <source>
        <dbReference type="Pfam" id="PF00195"/>
    </source>
</evidence>
<gene>
    <name evidence="2" type="ORF">HU200_048060</name>
</gene>